<evidence type="ECO:0000313" key="5">
    <source>
        <dbReference type="EMBL" id="GFS26537.1"/>
    </source>
</evidence>
<keyword evidence="1 3" id="KW-0251">Elongation factor</keyword>
<dbReference type="GO" id="GO:0005737">
    <property type="term" value="C:cytoplasm"/>
    <property type="evidence" value="ECO:0007669"/>
    <property type="project" value="TreeGrafter"/>
</dbReference>
<dbReference type="EMBL" id="BMAT01003484">
    <property type="protein sequence ID" value="GFS26537.1"/>
    <property type="molecule type" value="Genomic_DNA"/>
</dbReference>
<dbReference type="InterPro" id="IPR036433">
    <property type="entry name" value="EF1B_G_C_sf"/>
</dbReference>
<dbReference type="PROSITE" id="PS50040">
    <property type="entry name" value="EF1G_C"/>
    <property type="match status" value="1"/>
</dbReference>
<dbReference type="PANTHER" id="PTHR43986:SF1">
    <property type="entry name" value="ELONGATION FACTOR 1-GAMMA"/>
    <property type="match status" value="1"/>
</dbReference>
<dbReference type="SUPFAM" id="SSF89942">
    <property type="entry name" value="eEF1-gamma domain"/>
    <property type="match status" value="1"/>
</dbReference>
<dbReference type="FunFam" id="3.30.70.1010:FF:000001">
    <property type="entry name" value="Elongation factor 1-gamma 1"/>
    <property type="match status" value="1"/>
</dbReference>
<comment type="caution">
    <text evidence="5">The sequence shown here is derived from an EMBL/GenBank/DDBJ whole genome shotgun (WGS) entry which is preliminary data.</text>
</comment>
<dbReference type="GO" id="GO:0003746">
    <property type="term" value="F:translation elongation factor activity"/>
    <property type="evidence" value="ECO:0007669"/>
    <property type="project" value="UniProtKB-UniRule"/>
</dbReference>
<keyword evidence="6" id="KW-1185">Reference proteome</keyword>
<evidence type="ECO:0000259" key="4">
    <source>
        <dbReference type="PROSITE" id="PS50040"/>
    </source>
</evidence>
<dbReference type="Pfam" id="PF00647">
    <property type="entry name" value="EF1G"/>
    <property type="match status" value="1"/>
</dbReference>
<feature type="domain" description="EF-1-gamma C-terminal" evidence="4">
    <location>
        <begin position="1"/>
        <end position="147"/>
    </location>
</feature>
<keyword evidence="2 3" id="KW-0648">Protein biosynthesis</keyword>
<dbReference type="SMART" id="SM01183">
    <property type="entry name" value="EF1G"/>
    <property type="match status" value="1"/>
</dbReference>
<organism evidence="5 6">
    <name type="scientific">Elysia marginata</name>
    <dbReference type="NCBI Taxonomy" id="1093978"/>
    <lineage>
        <taxon>Eukaryota</taxon>
        <taxon>Metazoa</taxon>
        <taxon>Spiralia</taxon>
        <taxon>Lophotrochozoa</taxon>
        <taxon>Mollusca</taxon>
        <taxon>Gastropoda</taxon>
        <taxon>Heterobranchia</taxon>
        <taxon>Euthyneura</taxon>
        <taxon>Panpulmonata</taxon>
        <taxon>Sacoglossa</taxon>
        <taxon>Placobranchoidea</taxon>
        <taxon>Plakobranchidae</taxon>
        <taxon>Elysia</taxon>
    </lineage>
</organism>
<dbReference type="PANTHER" id="PTHR43986">
    <property type="entry name" value="ELONGATION FACTOR 1-GAMMA"/>
    <property type="match status" value="1"/>
</dbReference>
<protein>
    <submittedName>
        <fullName evidence="5">Elongation factor 1-gamma-like protein</fullName>
    </submittedName>
</protein>
<dbReference type="InterPro" id="IPR050802">
    <property type="entry name" value="EF-GSTs"/>
</dbReference>
<dbReference type="GO" id="GO:0005634">
    <property type="term" value="C:nucleus"/>
    <property type="evidence" value="ECO:0007669"/>
    <property type="project" value="TreeGrafter"/>
</dbReference>
<evidence type="ECO:0000256" key="2">
    <source>
        <dbReference type="ARBA" id="ARBA00022917"/>
    </source>
</evidence>
<dbReference type="Proteomes" id="UP000762676">
    <property type="component" value="Unassembled WGS sequence"/>
</dbReference>
<accession>A0AAV4JUT6</accession>
<evidence type="ECO:0000256" key="3">
    <source>
        <dbReference type="PROSITE-ProRule" id="PRU00519"/>
    </source>
</evidence>
<evidence type="ECO:0000256" key="1">
    <source>
        <dbReference type="ARBA" id="ARBA00022768"/>
    </source>
</evidence>
<reference evidence="5 6" key="1">
    <citation type="journal article" date="2021" name="Elife">
        <title>Chloroplast acquisition without the gene transfer in kleptoplastic sea slugs, Plakobranchus ocellatus.</title>
        <authorList>
            <person name="Maeda T."/>
            <person name="Takahashi S."/>
            <person name="Yoshida T."/>
            <person name="Shimamura S."/>
            <person name="Takaki Y."/>
            <person name="Nagai Y."/>
            <person name="Toyoda A."/>
            <person name="Suzuki Y."/>
            <person name="Arimoto A."/>
            <person name="Ishii H."/>
            <person name="Satoh N."/>
            <person name="Nishiyama T."/>
            <person name="Hasebe M."/>
            <person name="Maruyama T."/>
            <person name="Minagawa J."/>
            <person name="Obokata J."/>
            <person name="Shigenobu S."/>
        </authorList>
    </citation>
    <scope>NUCLEOTIDE SEQUENCE [LARGE SCALE GENOMIC DNA]</scope>
</reference>
<name>A0AAV4JUT6_9GAST</name>
<dbReference type="AlphaFoldDB" id="A0AAV4JUT6"/>
<evidence type="ECO:0000313" key="6">
    <source>
        <dbReference type="Proteomes" id="UP000762676"/>
    </source>
</evidence>
<proteinExistence type="predicted"/>
<sequence>MNLDEFKREYSNKDIAKEAIPYFWKNLDQEVYSIWTCEYNQSTKGKLGFMVSNLVEGMFQRIEKLRKHAFGSMLVVKCDGTLTIKGLWFWRTQDLVFTLSPDWSVDYESYDWKKLDPASDEAKELVSKYFLQEGDFGGEKVDEKIFK</sequence>
<dbReference type="InterPro" id="IPR001662">
    <property type="entry name" value="EF1B_G_C"/>
</dbReference>
<dbReference type="Gene3D" id="3.30.70.1010">
    <property type="entry name" value="Translation elongation factor EF1B, gamma chain, conserved domain"/>
    <property type="match status" value="1"/>
</dbReference>
<gene>
    <name evidence="5" type="ORF">ElyMa_001721600</name>
</gene>